<dbReference type="Gene3D" id="3.40.50.10310">
    <property type="entry name" value="Creatininase"/>
    <property type="match status" value="1"/>
</dbReference>
<proteinExistence type="inferred from homology"/>
<evidence type="ECO:0000256" key="4">
    <source>
        <dbReference type="ARBA" id="ARBA00022833"/>
    </source>
</evidence>
<organism evidence="6 7">
    <name type="scientific">Prauserella shujinwangii</name>
    <dbReference type="NCBI Taxonomy" id="1453103"/>
    <lineage>
        <taxon>Bacteria</taxon>
        <taxon>Bacillati</taxon>
        <taxon>Actinomycetota</taxon>
        <taxon>Actinomycetes</taxon>
        <taxon>Pseudonocardiales</taxon>
        <taxon>Pseudonocardiaceae</taxon>
        <taxon>Prauserella</taxon>
    </lineage>
</organism>
<dbReference type="InterPro" id="IPR003785">
    <property type="entry name" value="Creatininase/forma_Hydrolase"/>
</dbReference>
<dbReference type="Proteomes" id="UP000238362">
    <property type="component" value="Unassembled WGS sequence"/>
</dbReference>
<evidence type="ECO:0000256" key="1">
    <source>
        <dbReference type="ARBA" id="ARBA00001947"/>
    </source>
</evidence>
<evidence type="ECO:0000313" key="7">
    <source>
        <dbReference type="Proteomes" id="UP000238362"/>
    </source>
</evidence>
<dbReference type="PANTHER" id="PTHR35005">
    <property type="entry name" value="3-DEHYDRO-SCYLLO-INOSOSE HYDROLASE"/>
    <property type="match status" value="1"/>
</dbReference>
<dbReference type="GO" id="GO:0016811">
    <property type="term" value="F:hydrolase activity, acting on carbon-nitrogen (but not peptide) bonds, in linear amides"/>
    <property type="evidence" value="ECO:0007669"/>
    <property type="project" value="TreeGrafter"/>
</dbReference>
<evidence type="ECO:0000256" key="2">
    <source>
        <dbReference type="ARBA" id="ARBA00022723"/>
    </source>
</evidence>
<evidence type="ECO:0000256" key="5">
    <source>
        <dbReference type="ARBA" id="ARBA00024029"/>
    </source>
</evidence>
<dbReference type="SUPFAM" id="SSF102215">
    <property type="entry name" value="Creatininase"/>
    <property type="match status" value="1"/>
</dbReference>
<gene>
    <name evidence="6" type="ORF">B0I33_103534</name>
</gene>
<evidence type="ECO:0000256" key="3">
    <source>
        <dbReference type="ARBA" id="ARBA00022801"/>
    </source>
</evidence>
<comment type="caution">
    <text evidence="6">The sequence shown here is derived from an EMBL/GenBank/DDBJ whole genome shotgun (WGS) entry which is preliminary data.</text>
</comment>
<dbReference type="GO" id="GO:0009231">
    <property type="term" value="P:riboflavin biosynthetic process"/>
    <property type="evidence" value="ECO:0007669"/>
    <property type="project" value="TreeGrafter"/>
</dbReference>
<dbReference type="OrthoDB" id="9801445at2"/>
<reference evidence="6 7" key="1">
    <citation type="submission" date="2018-03" db="EMBL/GenBank/DDBJ databases">
        <title>Genomic Encyclopedia of Type Strains, Phase III (KMG-III): the genomes of soil and plant-associated and newly described type strains.</title>
        <authorList>
            <person name="Whitman W."/>
        </authorList>
    </citation>
    <scope>NUCLEOTIDE SEQUENCE [LARGE SCALE GENOMIC DNA]</scope>
    <source>
        <strain evidence="6 7">CGMCC 4.7125</strain>
    </source>
</reference>
<dbReference type="EMBL" id="PVNH01000003">
    <property type="protein sequence ID" value="PRX49497.1"/>
    <property type="molecule type" value="Genomic_DNA"/>
</dbReference>
<comment type="similarity">
    <text evidence="5">Belongs to the creatininase superfamily.</text>
</comment>
<protein>
    <submittedName>
        <fullName evidence="6">Creatinine amidohydrolase</fullName>
    </submittedName>
</protein>
<keyword evidence="7" id="KW-1185">Reference proteome</keyword>
<comment type="cofactor">
    <cofactor evidence="1">
        <name>Zn(2+)</name>
        <dbReference type="ChEBI" id="CHEBI:29105"/>
    </cofactor>
</comment>
<evidence type="ECO:0000313" key="6">
    <source>
        <dbReference type="EMBL" id="PRX49497.1"/>
    </source>
</evidence>
<keyword evidence="4" id="KW-0862">Zinc</keyword>
<name>A0A2T0LZF5_9PSEU</name>
<keyword evidence="2" id="KW-0479">Metal-binding</keyword>
<dbReference type="AlphaFoldDB" id="A0A2T0LZF5"/>
<dbReference type="InterPro" id="IPR024087">
    <property type="entry name" value="Creatininase-like_sf"/>
</dbReference>
<dbReference type="GO" id="GO:0046872">
    <property type="term" value="F:metal ion binding"/>
    <property type="evidence" value="ECO:0007669"/>
    <property type="project" value="UniProtKB-KW"/>
</dbReference>
<keyword evidence="3 6" id="KW-0378">Hydrolase</keyword>
<dbReference type="PANTHER" id="PTHR35005:SF1">
    <property type="entry name" value="2-AMINO-5-FORMYLAMINO-6-RIBOSYLAMINOPYRIMIDIN-4(3H)-ONE 5'-MONOPHOSPHATE DEFORMYLASE"/>
    <property type="match status" value="1"/>
</dbReference>
<dbReference type="Pfam" id="PF02633">
    <property type="entry name" value="Creatininase"/>
    <property type="match status" value="1"/>
</dbReference>
<accession>A0A2T0LZF5</accession>
<sequence>MHFAELSSPQVAALRESSRVPVLLLPVGAVEPHGPHAPLGTDPLISLGMCERTAARLADDPDVRVLILPPLSYGVTRYAAAFAGAVHIGAETLHALVVDVCTALADQGLPRVLLVNNHFEPDHVATLRRAVRTVESLSGHRIGHLDLVRRANALRLTEEFRSGECHAGRYETSLVLAERPDLVDTGRMRSLPRVPVNMPAAMAEGRDDFLAMGMEQAYCGSPAEATGAEGEATFDTLTTMLVEAIRDLA</sequence>
<dbReference type="RefSeq" id="WP_106178144.1">
    <property type="nucleotide sequence ID" value="NZ_PVNH01000003.1"/>
</dbReference>